<dbReference type="AlphaFoldDB" id="A0A8F4QIW6"/>
<name>A0A8F4QIW6_9BURK</name>
<protein>
    <submittedName>
        <fullName evidence="1">Uncharacterized protein</fullName>
    </submittedName>
</protein>
<keyword evidence="2" id="KW-1185">Reference proteome</keyword>
<reference evidence="1" key="1">
    <citation type="submission" date="2016-09" db="EMBL/GenBank/DDBJ databases">
        <title>The Complete Genome of Burkholderia sprentiae wsm5005.</title>
        <authorList>
            <person name="De Meyer S."/>
            <person name="Wang P."/>
            <person name="Terpolilli J."/>
        </authorList>
    </citation>
    <scope>NUCLEOTIDE SEQUENCE [LARGE SCALE GENOMIC DNA]</scope>
    <source>
        <strain evidence="1">WSM5005</strain>
    </source>
</reference>
<accession>A0A8F4QIW6</accession>
<proteinExistence type="predicted"/>
<gene>
    <name evidence="1" type="ORF">BJG93_36880</name>
</gene>
<dbReference type="KEGG" id="pspw:BJG93_36880"/>
<dbReference type="RefSeq" id="WP_154671652.1">
    <property type="nucleotide sequence ID" value="NZ_CP017565.2"/>
</dbReference>
<dbReference type="Proteomes" id="UP000179860">
    <property type="component" value="Plasmid pl2WSM5005"/>
</dbReference>
<evidence type="ECO:0000313" key="2">
    <source>
        <dbReference type="Proteomes" id="UP000179860"/>
    </source>
</evidence>
<geneLocation type="plasmid" evidence="1 2">
    <name>pl2WSM5005</name>
</geneLocation>
<keyword evidence="1" id="KW-0614">Plasmid</keyword>
<evidence type="ECO:0000313" key="1">
    <source>
        <dbReference type="EMBL" id="QXE07444.1"/>
    </source>
</evidence>
<organism evidence="1 2">
    <name type="scientific">Paraburkholderia sprentiae WSM5005</name>
    <dbReference type="NCBI Taxonomy" id="754502"/>
    <lineage>
        <taxon>Bacteria</taxon>
        <taxon>Pseudomonadati</taxon>
        <taxon>Pseudomonadota</taxon>
        <taxon>Betaproteobacteria</taxon>
        <taxon>Burkholderiales</taxon>
        <taxon>Burkholderiaceae</taxon>
        <taxon>Paraburkholderia</taxon>
    </lineage>
</organism>
<dbReference type="EMBL" id="CP017565">
    <property type="protein sequence ID" value="QXE07444.1"/>
    <property type="molecule type" value="Genomic_DNA"/>
</dbReference>
<sequence>MPFERRVSGLAMLRHRKDPAVVLTRVGEGLALMESDVERRWALATLR</sequence>